<dbReference type="OrthoDB" id="4426164at2"/>
<dbReference type="Proteomes" id="UP000031928">
    <property type="component" value="Chromosome"/>
</dbReference>
<dbReference type="RefSeq" id="WP_084602756.1">
    <property type="nucleotide sequence ID" value="NZ_CP007790.1"/>
</dbReference>
<organism evidence="1 2">
    <name type="scientific">Corynebacterium marinum DSM 44953</name>
    <dbReference type="NCBI Taxonomy" id="1224162"/>
    <lineage>
        <taxon>Bacteria</taxon>
        <taxon>Bacillati</taxon>
        <taxon>Actinomycetota</taxon>
        <taxon>Actinomycetes</taxon>
        <taxon>Mycobacteriales</taxon>
        <taxon>Corynebacteriaceae</taxon>
        <taxon>Corynebacterium</taxon>
    </lineage>
</organism>
<protein>
    <submittedName>
        <fullName evidence="1">Uncharacterized protein</fullName>
    </submittedName>
</protein>
<gene>
    <name evidence="1" type="ORF">B840_03665</name>
</gene>
<dbReference type="KEGG" id="cmq:B840_03665"/>
<evidence type="ECO:0000313" key="2">
    <source>
        <dbReference type="Proteomes" id="UP000031928"/>
    </source>
</evidence>
<sequence length="64" mass="7339">MGKKKSAKKHKVVSAEGWKTKKKCCRSNPRCKKCPVVLSRLIKARAFEGDAAELKKQLKLARRW</sequence>
<dbReference type="STRING" id="1224162.B840_03665"/>
<dbReference type="EMBL" id="CP007790">
    <property type="protein sequence ID" value="AJK68354.1"/>
    <property type="molecule type" value="Genomic_DNA"/>
</dbReference>
<dbReference type="HOGENOM" id="CLU_193822_1_0_11"/>
<reference evidence="1 2" key="1">
    <citation type="submission" date="2014-05" db="EMBL/GenBank/DDBJ databases">
        <title>Complete genome sequence of Corynebacterium marinum DSM 44953.</title>
        <authorList>
            <person name="Schaffert L."/>
            <person name="Albersmeier A."/>
            <person name="Kalinowski J."/>
            <person name="Ruckert C."/>
        </authorList>
    </citation>
    <scope>NUCLEOTIDE SEQUENCE [LARGE SCALE GENOMIC DNA]</scope>
    <source>
        <strain evidence="1 2">DSM 44953</strain>
    </source>
</reference>
<name>A0A0B6TQ63_9CORY</name>
<evidence type="ECO:0000313" key="1">
    <source>
        <dbReference type="EMBL" id="AJK68354.1"/>
    </source>
</evidence>
<dbReference type="AlphaFoldDB" id="A0A0B6TQ63"/>
<keyword evidence="2" id="KW-1185">Reference proteome</keyword>
<accession>A0A0B6TQ63</accession>
<proteinExistence type="predicted"/>